<evidence type="ECO:0000313" key="3">
    <source>
        <dbReference type="Proteomes" id="UP001345219"/>
    </source>
</evidence>
<name>A0AAN7GQH8_9MYRT</name>
<organism evidence="2 3">
    <name type="scientific">Trapa incisa</name>
    <dbReference type="NCBI Taxonomy" id="236973"/>
    <lineage>
        <taxon>Eukaryota</taxon>
        <taxon>Viridiplantae</taxon>
        <taxon>Streptophyta</taxon>
        <taxon>Embryophyta</taxon>
        <taxon>Tracheophyta</taxon>
        <taxon>Spermatophyta</taxon>
        <taxon>Magnoliopsida</taxon>
        <taxon>eudicotyledons</taxon>
        <taxon>Gunneridae</taxon>
        <taxon>Pentapetalae</taxon>
        <taxon>rosids</taxon>
        <taxon>malvids</taxon>
        <taxon>Myrtales</taxon>
        <taxon>Lythraceae</taxon>
        <taxon>Trapa</taxon>
    </lineage>
</organism>
<dbReference type="EMBL" id="JAXIOK010000022">
    <property type="protein sequence ID" value="KAK4744873.1"/>
    <property type="molecule type" value="Genomic_DNA"/>
</dbReference>
<sequence>MKSLQELDQGETRTRNVHQRPYSRPGVPVLVNDCDWERWKRPSKKSLCFIKGDGGTRGMQTQTKVVKSRMKR</sequence>
<feature type="region of interest" description="Disordered" evidence="1">
    <location>
        <begin position="53"/>
        <end position="72"/>
    </location>
</feature>
<dbReference type="AlphaFoldDB" id="A0AAN7GQH8"/>
<evidence type="ECO:0000313" key="2">
    <source>
        <dbReference type="EMBL" id="KAK4744873.1"/>
    </source>
</evidence>
<evidence type="ECO:0000256" key="1">
    <source>
        <dbReference type="SAM" id="MobiDB-lite"/>
    </source>
</evidence>
<proteinExistence type="predicted"/>
<protein>
    <submittedName>
        <fullName evidence="2">Uncharacterized protein</fullName>
    </submittedName>
</protein>
<accession>A0AAN7GQH8</accession>
<feature type="region of interest" description="Disordered" evidence="1">
    <location>
        <begin position="1"/>
        <end position="24"/>
    </location>
</feature>
<comment type="caution">
    <text evidence="2">The sequence shown here is derived from an EMBL/GenBank/DDBJ whole genome shotgun (WGS) entry which is preliminary data.</text>
</comment>
<reference evidence="2 3" key="1">
    <citation type="journal article" date="2023" name="Hortic Res">
        <title>Pangenome of water caltrop reveals structural variations and asymmetric subgenome divergence after allopolyploidization.</title>
        <authorList>
            <person name="Zhang X."/>
            <person name="Chen Y."/>
            <person name="Wang L."/>
            <person name="Yuan Y."/>
            <person name="Fang M."/>
            <person name="Shi L."/>
            <person name="Lu R."/>
            <person name="Comes H.P."/>
            <person name="Ma Y."/>
            <person name="Chen Y."/>
            <person name="Huang G."/>
            <person name="Zhou Y."/>
            <person name="Zheng Z."/>
            <person name="Qiu Y."/>
        </authorList>
    </citation>
    <scope>NUCLEOTIDE SEQUENCE [LARGE SCALE GENOMIC DNA]</scope>
    <source>
        <tissue evidence="2">Roots</tissue>
    </source>
</reference>
<dbReference type="Proteomes" id="UP001345219">
    <property type="component" value="Chromosome 9"/>
</dbReference>
<keyword evidence="3" id="KW-1185">Reference proteome</keyword>
<gene>
    <name evidence="2" type="ORF">SAY87_011185</name>
</gene>